<evidence type="ECO:0000256" key="5">
    <source>
        <dbReference type="ARBA" id="ARBA00022984"/>
    </source>
</evidence>
<comment type="similarity">
    <text evidence="1 7">Belongs to the peptidase S11 family.</text>
</comment>
<protein>
    <submittedName>
        <fullName evidence="10">D-alanyl-D-alanine carboxypeptidase</fullName>
    </submittedName>
</protein>
<dbReference type="Proteomes" id="UP001204746">
    <property type="component" value="Unassembled WGS sequence"/>
</dbReference>
<keyword evidence="5" id="KW-0573">Peptidoglycan synthesis</keyword>
<evidence type="ECO:0000256" key="6">
    <source>
        <dbReference type="ARBA" id="ARBA00023316"/>
    </source>
</evidence>
<keyword evidence="6" id="KW-0961">Cell wall biogenesis/degradation</keyword>
<evidence type="ECO:0000313" key="11">
    <source>
        <dbReference type="Proteomes" id="UP001204746"/>
    </source>
</evidence>
<organism evidence="10 11">
    <name type="scientific">Streptomyces rugosispiralis</name>
    <dbReference type="NCBI Taxonomy" id="2967341"/>
    <lineage>
        <taxon>Bacteria</taxon>
        <taxon>Bacillati</taxon>
        <taxon>Actinomycetota</taxon>
        <taxon>Actinomycetes</taxon>
        <taxon>Kitasatosporales</taxon>
        <taxon>Streptomycetaceae</taxon>
        <taxon>Streptomyces</taxon>
    </lineage>
</organism>
<feature type="compositionally biased region" description="Basic and acidic residues" evidence="8">
    <location>
        <begin position="383"/>
        <end position="393"/>
    </location>
</feature>
<feature type="compositionally biased region" description="Acidic residues" evidence="8">
    <location>
        <begin position="169"/>
        <end position="178"/>
    </location>
</feature>
<feature type="compositionally biased region" description="Low complexity" evidence="8">
    <location>
        <begin position="352"/>
        <end position="364"/>
    </location>
</feature>
<sequence length="873" mass="89405">MAGESPGRSDQQKSSGETARGESDPRLAISREAEAGQGSTAVAVVSDDLRSGSGEPESAPGEPEVTSRAKAEAEAEAEPEAPAVDRGDAKVSGVRDSEQGEDSGTSEAKAEPEPDAGASDDSANGEAAEPDAEPEADEGGADGADDSDDDADDSDDADGDAKVERASEAEAEADGDGDEPSKPPVDQRTAVFRTVRPKADADAKAEDASEAEAEAEADEGDGESSEPSVDQRTAVFRTVRPKADAEGRDKKDESEKDGSEKDAPKKGEAEKGEAGKKEAAKADAPEGGSGKAAASDADDDASDKPIDRPTAAFGVLPEKPGKGDQGGKKGVDQPTTAFKAVSPPADGKTADGKTAAGKSAAGKTAEGKTADKASDAKASGKKPVGESDNERTSKFVPLRSPDDPAPPKPAAPPTAPKAPAAPSAAVPEAERTKQQPLPPLTADGKQPAPLDLLAQLTNTPPKPETPLRTAVRRVKIWTPLAVLLVIILGVVQALRPLPDPSLKLTSDATYRFGGGALSMPWPDQGQSAAEVEGVGSLGTSGEQKPVPIASVTKVMTAYVVLRDHPLKGGAEGPKIKIDAQAAEEAKSADESRAEVKEGQAFTQHQLLQLLLINSSNNIARLLARWDAGSLDAFVKKMNDAAQSLGMKHTTYTDPSGLKESTKSTAADQLKLAKAAMQSDAFRAVVATPNTEIPGLGDRIYNNNNLLVKPGVIGIKTGSSTPAGGALMWGAVRTIDGKKQRILGVVLEQRATTTLDASLQLAQTNSYKLITAAQDALASATVIKKGDVVGQVDDGLGGTTPVVATKDLKAVGWSGLTVDIKIGDGGKKVPHSAKAGTVVGEVTVGTGPGQLKAPVALQNDLSEPSFGAKLTRIG</sequence>
<feature type="domain" description="Peptidase S11 D-alanyl-D-alanine carboxypeptidase A N-terminal" evidence="9">
    <location>
        <begin position="542"/>
        <end position="748"/>
    </location>
</feature>
<feature type="compositionally biased region" description="Pro residues" evidence="8">
    <location>
        <begin position="403"/>
        <end position="416"/>
    </location>
</feature>
<feature type="compositionally biased region" description="Basic and acidic residues" evidence="8">
    <location>
        <begin position="365"/>
        <end position="375"/>
    </location>
</feature>
<evidence type="ECO:0000256" key="3">
    <source>
        <dbReference type="ARBA" id="ARBA00022801"/>
    </source>
</evidence>
<feature type="compositionally biased region" description="Basic and acidic residues" evidence="8">
    <location>
        <begin position="241"/>
        <end position="284"/>
    </location>
</feature>
<evidence type="ECO:0000256" key="7">
    <source>
        <dbReference type="RuleBase" id="RU004016"/>
    </source>
</evidence>
<evidence type="ECO:0000259" key="9">
    <source>
        <dbReference type="Pfam" id="PF00768"/>
    </source>
</evidence>
<dbReference type="EMBL" id="JANIAA010000062">
    <property type="protein sequence ID" value="MCQ8195112.1"/>
    <property type="molecule type" value="Genomic_DNA"/>
</dbReference>
<feature type="compositionally biased region" description="Basic and acidic residues" evidence="8">
    <location>
        <begin position="19"/>
        <end position="34"/>
    </location>
</feature>
<dbReference type="GO" id="GO:0004180">
    <property type="term" value="F:carboxypeptidase activity"/>
    <property type="evidence" value="ECO:0007669"/>
    <property type="project" value="UniProtKB-KW"/>
</dbReference>
<dbReference type="PANTHER" id="PTHR21581:SF33">
    <property type="entry name" value="D-ALANYL-D-ALANINE CARBOXYPEPTIDASE DACB"/>
    <property type="match status" value="1"/>
</dbReference>
<feature type="compositionally biased region" description="Basic and acidic residues" evidence="8">
    <location>
        <begin position="197"/>
        <end position="207"/>
    </location>
</feature>
<feature type="compositionally biased region" description="Acidic residues" evidence="8">
    <location>
        <begin position="208"/>
        <end position="224"/>
    </location>
</feature>
<feature type="compositionally biased region" description="Basic and acidic residues" evidence="8">
    <location>
        <begin position="159"/>
        <end position="168"/>
    </location>
</feature>
<keyword evidence="10" id="KW-0645">Protease</keyword>
<dbReference type="PANTHER" id="PTHR21581">
    <property type="entry name" value="D-ALANYL-D-ALANINE CARBOXYPEPTIDASE"/>
    <property type="match status" value="1"/>
</dbReference>
<dbReference type="SUPFAM" id="SSF56601">
    <property type="entry name" value="beta-lactamase/transpeptidase-like"/>
    <property type="match status" value="1"/>
</dbReference>
<keyword evidence="3" id="KW-0378">Hydrolase</keyword>
<dbReference type="RefSeq" id="WP_256655856.1">
    <property type="nucleotide sequence ID" value="NZ_JANIAA010000062.1"/>
</dbReference>
<keyword evidence="4" id="KW-0133">Cell shape</keyword>
<dbReference type="Pfam" id="PF00768">
    <property type="entry name" value="Peptidase_S11"/>
    <property type="match status" value="1"/>
</dbReference>
<gene>
    <name evidence="10" type="ORF">NP777_44230</name>
</gene>
<feature type="compositionally biased region" description="Acidic residues" evidence="8">
    <location>
        <begin position="128"/>
        <end position="158"/>
    </location>
</feature>
<feature type="compositionally biased region" description="Low complexity" evidence="8">
    <location>
        <begin position="51"/>
        <end position="64"/>
    </location>
</feature>
<dbReference type="InterPro" id="IPR018044">
    <property type="entry name" value="Peptidase_S11"/>
</dbReference>
<feature type="region of interest" description="Disordered" evidence="8">
    <location>
        <begin position="1"/>
        <end position="447"/>
    </location>
</feature>
<accession>A0ABT1VCV6</accession>
<keyword evidence="2" id="KW-0732">Signal</keyword>
<dbReference type="InterPro" id="IPR012338">
    <property type="entry name" value="Beta-lactam/transpept-like"/>
</dbReference>
<evidence type="ECO:0000256" key="2">
    <source>
        <dbReference type="ARBA" id="ARBA00022729"/>
    </source>
</evidence>
<keyword evidence="11" id="KW-1185">Reference proteome</keyword>
<feature type="compositionally biased region" description="Low complexity" evidence="8">
    <location>
        <begin position="417"/>
        <end position="427"/>
    </location>
</feature>
<dbReference type="InterPro" id="IPR001967">
    <property type="entry name" value="Peptidase_S11_N"/>
</dbReference>
<name>A0ABT1VCV6_9ACTN</name>
<dbReference type="Gene3D" id="3.40.710.10">
    <property type="entry name" value="DD-peptidase/beta-lactamase superfamily"/>
    <property type="match status" value="1"/>
</dbReference>
<feature type="compositionally biased region" description="Basic and acidic residues" evidence="8">
    <location>
        <begin position="319"/>
        <end position="331"/>
    </location>
</feature>
<comment type="caution">
    <text evidence="10">The sequence shown here is derived from an EMBL/GenBank/DDBJ whole genome shotgun (WGS) entry which is preliminary data.</text>
</comment>
<evidence type="ECO:0000256" key="1">
    <source>
        <dbReference type="ARBA" id="ARBA00007164"/>
    </source>
</evidence>
<keyword evidence="10" id="KW-0121">Carboxypeptidase</keyword>
<proteinExistence type="inferred from homology"/>
<evidence type="ECO:0000313" key="10">
    <source>
        <dbReference type="EMBL" id="MCQ8195112.1"/>
    </source>
</evidence>
<evidence type="ECO:0000256" key="8">
    <source>
        <dbReference type="SAM" id="MobiDB-lite"/>
    </source>
</evidence>
<dbReference type="PRINTS" id="PR00725">
    <property type="entry name" value="DADACBPTASE1"/>
</dbReference>
<reference evidence="10 11" key="1">
    <citation type="submission" date="2022-07" db="EMBL/GenBank/DDBJ databases">
        <authorList>
            <person name="Phongsopitanun W."/>
            <person name="Tanasupawat S."/>
        </authorList>
    </citation>
    <scope>NUCLEOTIDE SEQUENCE [LARGE SCALE GENOMIC DNA]</scope>
    <source>
        <strain evidence="10 11">RCU-064</strain>
    </source>
</reference>
<feature type="compositionally biased region" description="Polar residues" evidence="8">
    <location>
        <begin position="8"/>
        <end position="17"/>
    </location>
</feature>
<feature type="compositionally biased region" description="Basic and acidic residues" evidence="8">
    <location>
        <begin position="83"/>
        <end position="98"/>
    </location>
</feature>
<evidence type="ECO:0000256" key="4">
    <source>
        <dbReference type="ARBA" id="ARBA00022960"/>
    </source>
</evidence>